<evidence type="ECO:0000313" key="1">
    <source>
        <dbReference type="EMBL" id="OTY26765.1"/>
    </source>
</evidence>
<dbReference type="RefSeq" id="WP_088031197.1">
    <property type="nucleotide sequence ID" value="NZ_NFDG01000038.1"/>
</dbReference>
<comment type="caution">
    <text evidence="1">The sequence shown here is derived from an EMBL/GenBank/DDBJ whole genome shotgun (WGS) entry which is preliminary data.</text>
</comment>
<organism evidence="1 2">
    <name type="scientific">Bacillus thuringiensis serovar navarrensis</name>
    <dbReference type="NCBI Taxonomy" id="339658"/>
    <lineage>
        <taxon>Bacteria</taxon>
        <taxon>Bacillati</taxon>
        <taxon>Bacillota</taxon>
        <taxon>Bacilli</taxon>
        <taxon>Bacillales</taxon>
        <taxon>Bacillaceae</taxon>
        <taxon>Bacillus</taxon>
        <taxon>Bacillus cereus group</taxon>
    </lineage>
</organism>
<dbReference type="Proteomes" id="UP000194860">
    <property type="component" value="Unassembled WGS sequence"/>
</dbReference>
<accession>A0A243ALY5</accession>
<gene>
    <name evidence="1" type="ORF">BK732_05330</name>
</gene>
<dbReference type="AlphaFoldDB" id="A0A243ALY5"/>
<evidence type="ECO:0008006" key="3">
    <source>
        <dbReference type="Google" id="ProtNLM"/>
    </source>
</evidence>
<protein>
    <recommendedName>
        <fullName evidence="3">Butirosin biosynthesis protein H N-terminal domain-containing protein</fullName>
    </recommendedName>
</protein>
<evidence type="ECO:0000313" key="2">
    <source>
        <dbReference type="Proteomes" id="UP000194860"/>
    </source>
</evidence>
<reference evidence="1 2" key="1">
    <citation type="submission" date="2016-10" db="EMBL/GenBank/DDBJ databases">
        <title>Comparative genomics of Bacillus thuringiensis reveals a path to pathogens against multiple invertebrate hosts.</title>
        <authorList>
            <person name="Zheng J."/>
            <person name="Gao Q."/>
            <person name="Liu H."/>
            <person name="Peng D."/>
            <person name="Ruan L."/>
            <person name="Sun M."/>
        </authorList>
    </citation>
    <scope>NUCLEOTIDE SEQUENCE [LARGE SCALE GENOMIC DNA]</scope>
    <source>
        <strain evidence="1">BGSC 4BM1</strain>
    </source>
</reference>
<dbReference type="EMBL" id="NFDG01000038">
    <property type="protein sequence ID" value="OTY26765.1"/>
    <property type="molecule type" value="Genomic_DNA"/>
</dbReference>
<proteinExistence type="predicted"/>
<name>A0A243ALY5_BACTU</name>
<sequence>MKKLKIAHMDNQLADCITVYCMAALKGLGKVNFQEVTGSFWRFNYKKDPLIFFSLSLFNSPFERNRLLNDYFNIQLTAIEEPIVDYHQIIISSLSKTRLPMVFIDRFDLPHDNICFQKFHENHYLLIRGYDPINQEYHIVDFFTTPSFTKVNRNIIEESIKKAFHIEHPMIIASIEKIEHTFNQNTLTELIQSNYKHMTQKNSNSSGLLGVESLYTDLEKRDDYLQDYIKVINLFSKLKHMGSYRAQHADFINTYFGHPVLENAFHELDHKWKLVANYILKAHLTKNDTLISRSLNTLQEIIQIKKEILPLYEQLTKGE</sequence>